<organism evidence="7 8">
    <name type="scientific">Caballeronia sordidicola</name>
    <name type="common">Burkholderia sordidicola</name>
    <dbReference type="NCBI Taxonomy" id="196367"/>
    <lineage>
        <taxon>Bacteria</taxon>
        <taxon>Pseudomonadati</taxon>
        <taxon>Pseudomonadota</taxon>
        <taxon>Betaproteobacteria</taxon>
        <taxon>Burkholderiales</taxon>
        <taxon>Burkholderiaceae</taxon>
        <taxon>Caballeronia</taxon>
    </lineage>
</organism>
<comment type="subcellular location">
    <subcellularLocation>
        <location evidence="1">Cytoplasm</location>
        <location evidence="1">Nucleoid</location>
    </subcellularLocation>
</comment>
<evidence type="ECO:0000256" key="3">
    <source>
        <dbReference type="ARBA" id="ARBA00022490"/>
    </source>
</evidence>
<evidence type="ECO:0000256" key="2">
    <source>
        <dbReference type="ARBA" id="ARBA00010610"/>
    </source>
</evidence>
<keyword evidence="4" id="KW-0238">DNA-binding</keyword>
<keyword evidence="3" id="KW-0963">Cytoplasm</keyword>
<evidence type="ECO:0000256" key="1">
    <source>
        <dbReference type="ARBA" id="ARBA00004453"/>
    </source>
</evidence>
<feature type="compositionally biased region" description="Basic residues" evidence="5">
    <location>
        <begin position="172"/>
        <end position="184"/>
    </location>
</feature>
<feature type="region of interest" description="Disordered" evidence="5">
    <location>
        <begin position="41"/>
        <end position="95"/>
    </location>
</feature>
<evidence type="ECO:0000256" key="5">
    <source>
        <dbReference type="SAM" id="MobiDB-lite"/>
    </source>
</evidence>
<feature type="domain" description="DNA-binding protein H-NS-like C-terminal" evidence="6">
    <location>
        <begin position="73"/>
        <end position="113"/>
    </location>
</feature>
<dbReference type="PANTHER" id="PTHR38097">
    <property type="match status" value="1"/>
</dbReference>
<accession>A0A226X486</accession>
<protein>
    <submittedName>
        <fullName evidence="7">Histone protein</fullName>
    </submittedName>
</protein>
<comment type="similarity">
    <text evidence="2">Belongs to the histone-like protein H-NS family.</text>
</comment>
<dbReference type="PANTHER" id="PTHR38097:SF2">
    <property type="entry name" value="DNA-BINDING PROTEIN STPA"/>
    <property type="match status" value="1"/>
</dbReference>
<name>A0A226X486_CABSO</name>
<feature type="compositionally biased region" description="Basic residues" evidence="5">
    <location>
        <begin position="148"/>
        <end position="158"/>
    </location>
</feature>
<gene>
    <name evidence="7" type="ORF">BSU04_15060</name>
</gene>
<feature type="compositionally biased region" description="Basic and acidic residues" evidence="5">
    <location>
        <begin position="41"/>
        <end position="51"/>
    </location>
</feature>
<evidence type="ECO:0000259" key="6">
    <source>
        <dbReference type="SMART" id="SM00528"/>
    </source>
</evidence>
<evidence type="ECO:0000256" key="4">
    <source>
        <dbReference type="ARBA" id="ARBA00023125"/>
    </source>
</evidence>
<feature type="region of interest" description="Disordered" evidence="5">
    <location>
        <begin position="117"/>
        <end position="218"/>
    </location>
</feature>
<feature type="compositionally biased region" description="Low complexity" evidence="5">
    <location>
        <begin position="159"/>
        <end position="171"/>
    </location>
</feature>
<dbReference type="InterPro" id="IPR027444">
    <property type="entry name" value="H-NS_C_dom"/>
</dbReference>
<dbReference type="Proteomes" id="UP000214720">
    <property type="component" value="Unassembled WGS sequence"/>
</dbReference>
<evidence type="ECO:0000313" key="7">
    <source>
        <dbReference type="EMBL" id="OXC77807.1"/>
    </source>
</evidence>
<feature type="compositionally biased region" description="Basic residues" evidence="5">
    <location>
        <begin position="130"/>
        <end position="139"/>
    </location>
</feature>
<dbReference type="SMART" id="SM00528">
    <property type="entry name" value="HNS"/>
    <property type="match status" value="1"/>
</dbReference>
<reference evidence="8" key="1">
    <citation type="submission" date="2017-01" db="EMBL/GenBank/DDBJ databases">
        <title>Genome Analysis of Deinococcus marmoris KOPRI26562.</title>
        <authorList>
            <person name="Kim J.H."/>
            <person name="Oh H.-M."/>
        </authorList>
    </citation>
    <scope>NUCLEOTIDE SEQUENCE [LARGE SCALE GENOMIC DNA]</scope>
    <source>
        <strain evidence="8">PAMC 26633</strain>
    </source>
</reference>
<proteinExistence type="inferred from homology"/>
<sequence>MPTLEQIQAKLKKLQAQAEAMIAKRAQSVLDDIRKLMEKHGLTTADIDAHSSTKKPRGRPAGKTSKLGAKVKAAAKPKLPAKYRNPKTGETWSGWARPPLWIKDVKDRTKFLIDGHSDSQAVVTSETKPASKKAAKKVTAKSLSAKAPAKKATAKKASAKSATVANVPAKKAAAKKAPAKRMFAKKASAAKKSPTSASKTTPAASQDSASAVAVTPSV</sequence>
<dbReference type="Pfam" id="PF00816">
    <property type="entry name" value="Histone_HNS"/>
    <property type="match status" value="1"/>
</dbReference>
<comment type="caution">
    <text evidence="7">The sequence shown here is derived from an EMBL/GenBank/DDBJ whole genome shotgun (WGS) entry which is preliminary data.</text>
</comment>
<dbReference type="Gene3D" id="4.10.430.30">
    <property type="match status" value="1"/>
</dbReference>
<dbReference type="GO" id="GO:0003677">
    <property type="term" value="F:DNA binding"/>
    <property type="evidence" value="ECO:0007669"/>
    <property type="project" value="UniProtKB-KW"/>
</dbReference>
<evidence type="ECO:0000313" key="8">
    <source>
        <dbReference type="Proteomes" id="UP000214720"/>
    </source>
</evidence>
<feature type="compositionally biased region" description="Low complexity" evidence="5">
    <location>
        <begin position="185"/>
        <end position="218"/>
    </location>
</feature>
<feature type="compositionally biased region" description="Basic residues" evidence="5">
    <location>
        <begin position="73"/>
        <end position="85"/>
    </location>
</feature>
<dbReference type="AlphaFoldDB" id="A0A226X486"/>
<dbReference type="EMBL" id="MTHB01000094">
    <property type="protein sequence ID" value="OXC77807.1"/>
    <property type="molecule type" value="Genomic_DNA"/>
</dbReference>
<dbReference type="GO" id="GO:0009295">
    <property type="term" value="C:nucleoid"/>
    <property type="evidence" value="ECO:0007669"/>
    <property type="project" value="UniProtKB-SubCell"/>
</dbReference>
<dbReference type="SUPFAM" id="SSF81273">
    <property type="entry name" value="H-NS histone-like proteins"/>
    <property type="match status" value="1"/>
</dbReference>
<dbReference type="OrthoDB" id="5297879at2"/>